<dbReference type="Proteomes" id="UP000824881">
    <property type="component" value="Unassembled WGS sequence"/>
</dbReference>
<comment type="caution">
    <text evidence="1">The sequence shown here is derived from an EMBL/GenBank/DDBJ whole genome shotgun (WGS) entry which is preliminary data.</text>
</comment>
<evidence type="ECO:0000313" key="1">
    <source>
        <dbReference type="EMBL" id="KAG9223369.1"/>
    </source>
</evidence>
<protein>
    <submittedName>
        <fullName evidence="1">Uncharacterized protein</fullName>
    </submittedName>
</protein>
<dbReference type="EMBL" id="WQMT02000005">
    <property type="protein sequence ID" value="KAG9223369.1"/>
    <property type="molecule type" value="Genomic_DNA"/>
</dbReference>
<accession>A0ACB7J036</accession>
<keyword evidence="2" id="KW-1185">Reference proteome</keyword>
<name>A0ACB7J036_PLECO</name>
<gene>
    <name evidence="1" type="ORF">CCMSSC00406_0009260</name>
</gene>
<organism evidence="1 2">
    <name type="scientific">Pleurotus cornucopiae</name>
    <name type="common">Cornucopia mushroom</name>
    <dbReference type="NCBI Taxonomy" id="5321"/>
    <lineage>
        <taxon>Eukaryota</taxon>
        <taxon>Fungi</taxon>
        <taxon>Dikarya</taxon>
        <taxon>Basidiomycota</taxon>
        <taxon>Agaricomycotina</taxon>
        <taxon>Agaricomycetes</taxon>
        <taxon>Agaricomycetidae</taxon>
        <taxon>Agaricales</taxon>
        <taxon>Pleurotineae</taxon>
        <taxon>Pleurotaceae</taxon>
        <taxon>Pleurotus</taxon>
    </lineage>
</organism>
<proteinExistence type="predicted"/>
<reference evidence="1 2" key="1">
    <citation type="journal article" date="2021" name="Appl. Environ. Microbiol.">
        <title>Genetic linkage and physical mapping for an oyster mushroom Pleurotus cornucopiae and QTL analysis for the trait cap color.</title>
        <authorList>
            <person name="Zhang Y."/>
            <person name="Gao W."/>
            <person name="Sonnenberg A."/>
            <person name="Chen Q."/>
            <person name="Zhang J."/>
            <person name="Huang C."/>
        </authorList>
    </citation>
    <scope>NUCLEOTIDE SEQUENCE [LARGE SCALE GENOMIC DNA]</scope>
    <source>
        <strain evidence="1">CCMSSC00406</strain>
    </source>
</reference>
<evidence type="ECO:0000313" key="2">
    <source>
        <dbReference type="Proteomes" id="UP000824881"/>
    </source>
</evidence>
<sequence>MGAALTATPHPHAPGQMQAQTQTPAPLSSFAAGDGICGRLGSALGGDGLRARVDVDTHGGIDNLDVPYPIQRYHREHGPVRRPASPACSARSPSLVLLSHRKKCVSPPLQLAPPTHCLRSFSPTACASPLLSSLLCLLTVFGPSLSQFEVCLPASPACSAHSLSSVLPPHSLKCVVPPLQLASFTHCLWLFPLTEQCVLFYPLITSSFLIRGFSALREFVIIIVTLFFGSNFLPCFLLTYSGCVCL</sequence>